<dbReference type="InterPro" id="IPR036291">
    <property type="entry name" value="NAD(P)-bd_dom_sf"/>
</dbReference>
<name>A0A243Q409_9ACTN</name>
<sequence length="271" mass="28281">MIALQGARVCVTGGARGIGAATAAALVERGATVWIGDRDLDAATATAERLGRRARAVRLDVTDVDSFAAFVDTAAATGPIDMLVNNAGIQHMGRFVDQDLAGLHRELAINLGAVVTGTHLVLPGMIERRRGHIVNVSSMAGKVTTPGIATYCASKFGVVALSKAIRAELAGTGVTMTTILPAATRTDLTAGVRLRLQPTLEPDDVAAAIVGSAGHGRGEVTVPRHLAPIGILEDLIPSPIMWRLKRFVGGADYGAFDEGQRQAYLDRSRAS</sequence>
<dbReference type="GO" id="GO:0016616">
    <property type="term" value="F:oxidoreductase activity, acting on the CH-OH group of donors, NAD or NADP as acceptor"/>
    <property type="evidence" value="ECO:0007669"/>
    <property type="project" value="TreeGrafter"/>
</dbReference>
<dbReference type="PROSITE" id="PS00061">
    <property type="entry name" value="ADH_SHORT"/>
    <property type="match status" value="1"/>
</dbReference>
<dbReference type="PRINTS" id="PR00081">
    <property type="entry name" value="GDHRDH"/>
</dbReference>
<evidence type="ECO:0000256" key="2">
    <source>
        <dbReference type="ARBA" id="ARBA00023002"/>
    </source>
</evidence>
<gene>
    <name evidence="5" type="ORF">CA982_23650</name>
</gene>
<keyword evidence="2" id="KW-0560">Oxidoreductase</keyword>
<dbReference type="STRING" id="417102.CA982_23650"/>
<comment type="caution">
    <text evidence="5">The sequence shown here is derived from an EMBL/GenBank/DDBJ whole genome shotgun (WGS) entry which is preliminary data.</text>
</comment>
<reference evidence="5 6" key="1">
    <citation type="submission" date="2017-05" db="EMBL/GenBank/DDBJ databases">
        <title>Biotechnological potential of actinobacteria isolated from South African environments.</title>
        <authorList>
            <person name="Le Roes-Hill M."/>
            <person name="Prins A."/>
            <person name="Durrell K.A."/>
        </authorList>
    </citation>
    <scope>NUCLEOTIDE SEQUENCE [LARGE SCALE GENOMIC DNA]</scope>
    <source>
        <strain evidence="5">BS2</strain>
    </source>
</reference>
<evidence type="ECO:0000256" key="3">
    <source>
        <dbReference type="RuleBase" id="RU000363"/>
    </source>
</evidence>
<dbReference type="EMBL" id="NGFO01000041">
    <property type="protein sequence ID" value="OUC76095.1"/>
    <property type="molecule type" value="Genomic_DNA"/>
</dbReference>
<comment type="similarity">
    <text evidence="1 3">Belongs to the short-chain dehydrogenases/reductases (SDR) family.</text>
</comment>
<dbReference type="PRINTS" id="PR00080">
    <property type="entry name" value="SDRFAMILY"/>
</dbReference>
<dbReference type="Pfam" id="PF00106">
    <property type="entry name" value="adh_short"/>
    <property type="match status" value="1"/>
</dbReference>
<dbReference type="NCBIfam" id="NF005878">
    <property type="entry name" value="PRK07825.1"/>
    <property type="match status" value="1"/>
</dbReference>
<dbReference type="Gene3D" id="3.40.50.720">
    <property type="entry name" value="NAD(P)-binding Rossmann-like Domain"/>
    <property type="match status" value="1"/>
</dbReference>
<dbReference type="CDD" id="cd05233">
    <property type="entry name" value="SDR_c"/>
    <property type="match status" value="1"/>
</dbReference>
<dbReference type="SMART" id="SM00822">
    <property type="entry name" value="PKS_KR"/>
    <property type="match status" value="1"/>
</dbReference>
<dbReference type="SUPFAM" id="SSF51735">
    <property type="entry name" value="NAD(P)-binding Rossmann-fold domains"/>
    <property type="match status" value="1"/>
</dbReference>
<accession>A0A243Q409</accession>
<evidence type="ECO:0000313" key="6">
    <source>
        <dbReference type="Proteomes" id="UP000194632"/>
    </source>
</evidence>
<evidence type="ECO:0000256" key="1">
    <source>
        <dbReference type="ARBA" id="ARBA00006484"/>
    </source>
</evidence>
<dbReference type="OrthoDB" id="9775296at2"/>
<dbReference type="PANTHER" id="PTHR24322:SF736">
    <property type="entry name" value="RETINOL DEHYDROGENASE 10"/>
    <property type="match status" value="1"/>
</dbReference>
<keyword evidence="6" id="KW-1185">Reference proteome</keyword>
<dbReference type="Proteomes" id="UP000194632">
    <property type="component" value="Unassembled WGS sequence"/>
</dbReference>
<dbReference type="InterPro" id="IPR020904">
    <property type="entry name" value="Sc_DH/Rdtase_CS"/>
</dbReference>
<protein>
    <submittedName>
        <fullName evidence="5">Short-chain dehydrogenase</fullName>
    </submittedName>
</protein>
<organism evidence="5 6">
    <name type="scientific">Gordonia lacunae</name>
    <dbReference type="NCBI Taxonomy" id="417102"/>
    <lineage>
        <taxon>Bacteria</taxon>
        <taxon>Bacillati</taxon>
        <taxon>Actinomycetota</taxon>
        <taxon>Actinomycetes</taxon>
        <taxon>Mycobacteriales</taxon>
        <taxon>Gordoniaceae</taxon>
        <taxon>Gordonia</taxon>
    </lineage>
</organism>
<proteinExistence type="inferred from homology"/>
<feature type="domain" description="Ketoreductase" evidence="4">
    <location>
        <begin position="7"/>
        <end position="186"/>
    </location>
</feature>
<dbReference type="RefSeq" id="WP_086537581.1">
    <property type="nucleotide sequence ID" value="NZ_NGFO01000041.1"/>
</dbReference>
<evidence type="ECO:0000259" key="4">
    <source>
        <dbReference type="SMART" id="SM00822"/>
    </source>
</evidence>
<dbReference type="InterPro" id="IPR002347">
    <property type="entry name" value="SDR_fam"/>
</dbReference>
<dbReference type="InterPro" id="IPR057326">
    <property type="entry name" value="KR_dom"/>
</dbReference>
<dbReference type="PANTHER" id="PTHR24322">
    <property type="entry name" value="PKSB"/>
    <property type="match status" value="1"/>
</dbReference>
<dbReference type="AlphaFoldDB" id="A0A243Q409"/>
<evidence type="ECO:0000313" key="5">
    <source>
        <dbReference type="EMBL" id="OUC76095.1"/>
    </source>
</evidence>